<feature type="non-terminal residue" evidence="2">
    <location>
        <position position="1"/>
    </location>
</feature>
<dbReference type="Proteomes" id="UP000246800">
    <property type="component" value="Unassembled WGS sequence"/>
</dbReference>
<dbReference type="InterPro" id="IPR036291">
    <property type="entry name" value="NAD(P)-bd_dom_sf"/>
</dbReference>
<organism evidence="2 3">
    <name type="scientific">Staphylococcus pseudintermedius</name>
    <dbReference type="NCBI Taxonomy" id="283734"/>
    <lineage>
        <taxon>Bacteria</taxon>
        <taxon>Bacillati</taxon>
        <taxon>Bacillota</taxon>
        <taxon>Bacilli</taxon>
        <taxon>Bacillales</taxon>
        <taxon>Staphylococcaceae</taxon>
        <taxon>Staphylococcus</taxon>
        <taxon>Staphylococcus intermedius group</taxon>
    </lineage>
</organism>
<dbReference type="AlphaFoldDB" id="A0A317YL42"/>
<evidence type="ECO:0000313" key="2">
    <source>
        <dbReference type="EMBL" id="PWZ67467.1"/>
    </source>
</evidence>
<protein>
    <submittedName>
        <fullName evidence="2">Gfo/Idh/MocA family oxidoreductase</fullName>
    </submittedName>
</protein>
<dbReference type="EMBL" id="QEIT01000710">
    <property type="protein sequence ID" value="PWZ67467.1"/>
    <property type="molecule type" value="Genomic_DNA"/>
</dbReference>
<sequence length="66" mass="7121">VIGVGGIAQDRHIPALLKLKDTVSLVAVQDINTVQMIDVAKRFNIPHAVETPSELFKLVDAVVICT</sequence>
<feature type="domain" description="Gfo/Idh/MocA-like oxidoreductase N-terminal" evidence="1">
    <location>
        <begin position="1"/>
        <end position="66"/>
    </location>
</feature>
<name>A0A317YL42_STAPS</name>
<feature type="non-terminal residue" evidence="2">
    <location>
        <position position="66"/>
    </location>
</feature>
<comment type="caution">
    <text evidence="2">The sequence shown here is derived from an EMBL/GenBank/DDBJ whole genome shotgun (WGS) entry which is preliminary data.</text>
</comment>
<gene>
    <name evidence="2" type="ORF">DD902_15795</name>
</gene>
<dbReference type="InterPro" id="IPR000683">
    <property type="entry name" value="Gfo/Idh/MocA-like_OxRdtase_N"/>
</dbReference>
<evidence type="ECO:0000259" key="1">
    <source>
        <dbReference type="Pfam" id="PF01408"/>
    </source>
</evidence>
<dbReference type="SUPFAM" id="SSF51735">
    <property type="entry name" value="NAD(P)-binding Rossmann-fold domains"/>
    <property type="match status" value="1"/>
</dbReference>
<reference evidence="2 3" key="1">
    <citation type="journal article" date="2018" name="Vet. Microbiol.">
        <title>Clonal diversity and geographic distribution of methicillin-resistant Staphylococcus pseudintermedius from Australian animals: Discovery of novel sequence types.</title>
        <authorList>
            <person name="Worthing K.A."/>
            <person name="Abraham S."/>
            <person name="Coombs G.W."/>
            <person name="Pang S."/>
            <person name="Saputra S."/>
            <person name="Jordan D."/>
            <person name="Trott D.J."/>
            <person name="Norris J.M."/>
        </authorList>
    </citation>
    <scope>NUCLEOTIDE SEQUENCE [LARGE SCALE GENOMIC DNA]</scope>
    <source>
        <strain evidence="2 3">ST525 1</strain>
    </source>
</reference>
<dbReference type="GO" id="GO:0000166">
    <property type="term" value="F:nucleotide binding"/>
    <property type="evidence" value="ECO:0007669"/>
    <property type="project" value="InterPro"/>
</dbReference>
<accession>A0A317YL42</accession>
<dbReference type="Pfam" id="PF01408">
    <property type="entry name" value="GFO_IDH_MocA"/>
    <property type="match status" value="1"/>
</dbReference>
<dbReference type="Gene3D" id="3.40.50.720">
    <property type="entry name" value="NAD(P)-binding Rossmann-like Domain"/>
    <property type="match status" value="1"/>
</dbReference>
<evidence type="ECO:0000313" key="3">
    <source>
        <dbReference type="Proteomes" id="UP000246800"/>
    </source>
</evidence>
<proteinExistence type="predicted"/>